<proteinExistence type="predicted"/>
<dbReference type="InterPro" id="IPR016024">
    <property type="entry name" value="ARM-type_fold"/>
</dbReference>
<evidence type="ECO:0000313" key="2">
    <source>
        <dbReference type="Proteomes" id="UP000033632"/>
    </source>
</evidence>
<dbReference type="OrthoDB" id="9775346at2"/>
<sequence length="243" mass="27493">MSDPTPTAEAFIAALWANQSDAELKKIARYFKAGPGDYGEGDRFIGVRMGTVFELAKAHIAMPLGEIEELLDSDIHEARAGAVSIMARKAAAKKTGEEGRRELFELYLRRHERINNWDLVDLGAWNVVGRYLADKPRDVLYQLARSQNLWERRTAILATLHFVKQGEADDALALAERLLADEEDLIHKAVGGVLRALTGKHRERLTAFLERHAPTMPRVMLRYAIEHFPPEERAHYMGLKKKP</sequence>
<reference evidence="1 2" key="1">
    <citation type="submission" date="2015-03" db="EMBL/GenBank/DDBJ databases">
        <authorList>
            <person name="Hassan Y.I."/>
            <person name="Lepp D."/>
            <person name="Li X.-Z."/>
            <person name="Zhou T."/>
        </authorList>
    </citation>
    <scope>NUCLEOTIDE SEQUENCE [LARGE SCALE GENOMIC DNA]</scope>
    <source>
        <strain evidence="1 2">BD-c194</strain>
    </source>
</reference>
<dbReference type="Gene3D" id="1.25.10.90">
    <property type="match status" value="1"/>
</dbReference>
<keyword evidence="2" id="KW-1185">Reference proteome</keyword>
<dbReference type="PANTHER" id="PTHR34070:SF1">
    <property type="entry name" value="DNA ALKYLATION REPAIR PROTEIN"/>
    <property type="match status" value="1"/>
</dbReference>
<dbReference type="AlphaFoldDB" id="A0A0F5FDL9"/>
<accession>A0A0F5FDL9</accession>
<dbReference type="EMBL" id="JZEX01000192">
    <property type="protein sequence ID" value="KKB06888.1"/>
    <property type="molecule type" value="Genomic_DNA"/>
</dbReference>
<dbReference type="RefSeq" id="WP_046110568.1">
    <property type="nucleotide sequence ID" value="NZ_JZEX01000192.1"/>
</dbReference>
<dbReference type="PATRIC" id="fig|443610.3.peg.2458"/>
<dbReference type="SUPFAM" id="SSF48371">
    <property type="entry name" value="ARM repeat"/>
    <property type="match status" value="1"/>
</dbReference>
<dbReference type="PANTHER" id="PTHR34070">
    <property type="entry name" value="ARMADILLO-TYPE FOLD"/>
    <property type="match status" value="1"/>
</dbReference>
<organism evidence="1 2">
    <name type="scientific">Devosia geojensis</name>
    <dbReference type="NCBI Taxonomy" id="443610"/>
    <lineage>
        <taxon>Bacteria</taxon>
        <taxon>Pseudomonadati</taxon>
        <taxon>Pseudomonadota</taxon>
        <taxon>Alphaproteobacteria</taxon>
        <taxon>Hyphomicrobiales</taxon>
        <taxon>Devosiaceae</taxon>
        <taxon>Devosia</taxon>
    </lineage>
</organism>
<gene>
    <name evidence="1" type="ORF">VE25_20675</name>
</gene>
<dbReference type="STRING" id="443610.VE25_20675"/>
<protein>
    <submittedName>
        <fullName evidence="1">DNA alkylation repair protein</fullName>
    </submittedName>
</protein>
<dbReference type="Pfam" id="PF08713">
    <property type="entry name" value="DNA_alkylation"/>
    <property type="match status" value="1"/>
</dbReference>
<dbReference type="Proteomes" id="UP000033632">
    <property type="component" value="Unassembled WGS sequence"/>
</dbReference>
<dbReference type="InterPro" id="IPR014825">
    <property type="entry name" value="DNA_alkylation"/>
</dbReference>
<name>A0A0F5FDL9_9HYPH</name>
<comment type="caution">
    <text evidence="1">The sequence shown here is derived from an EMBL/GenBank/DDBJ whole genome shotgun (WGS) entry which is preliminary data.</text>
</comment>
<dbReference type="CDD" id="cd06561">
    <property type="entry name" value="AlkD_like"/>
    <property type="match status" value="1"/>
</dbReference>
<evidence type="ECO:0000313" key="1">
    <source>
        <dbReference type="EMBL" id="KKB06888.1"/>
    </source>
</evidence>